<comment type="caution">
    <text evidence="1">The sequence shown here is derived from an EMBL/GenBank/DDBJ whole genome shotgun (WGS) entry which is preliminary data.</text>
</comment>
<sequence>MPAEYSAPALVTSDIPLDGKGEVIKGCFCERDVPTYIYRTLIHVTLKQACLKRGRFIRLVNEMIVLQYATLDCNFGWMENETKDGDYGDSKMENL</sequence>
<evidence type="ECO:0000313" key="1">
    <source>
        <dbReference type="EMBL" id="GIY72374.1"/>
    </source>
</evidence>
<evidence type="ECO:0000313" key="2">
    <source>
        <dbReference type="Proteomes" id="UP001054945"/>
    </source>
</evidence>
<dbReference type="AlphaFoldDB" id="A0AAV4VRH6"/>
<gene>
    <name evidence="1" type="ORF">CEXT_786101</name>
</gene>
<organism evidence="1 2">
    <name type="scientific">Caerostris extrusa</name>
    <name type="common">Bark spider</name>
    <name type="synonym">Caerostris bankana</name>
    <dbReference type="NCBI Taxonomy" id="172846"/>
    <lineage>
        <taxon>Eukaryota</taxon>
        <taxon>Metazoa</taxon>
        <taxon>Ecdysozoa</taxon>
        <taxon>Arthropoda</taxon>
        <taxon>Chelicerata</taxon>
        <taxon>Arachnida</taxon>
        <taxon>Araneae</taxon>
        <taxon>Araneomorphae</taxon>
        <taxon>Entelegynae</taxon>
        <taxon>Araneoidea</taxon>
        <taxon>Araneidae</taxon>
        <taxon>Caerostris</taxon>
    </lineage>
</organism>
<dbReference type="EMBL" id="BPLR01014937">
    <property type="protein sequence ID" value="GIY72374.1"/>
    <property type="molecule type" value="Genomic_DNA"/>
</dbReference>
<name>A0AAV4VRH6_CAEEX</name>
<proteinExistence type="predicted"/>
<dbReference type="Proteomes" id="UP001054945">
    <property type="component" value="Unassembled WGS sequence"/>
</dbReference>
<keyword evidence="2" id="KW-1185">Reference proteome</keyword>
<accession>A0AAV4VRH6</accession>
<protein>
    <submittedName>
        <fullName evidence="1">Uncharacterized protein</fullName>
    </submittedName>
</protein>
<reference evidence="1 2" key="1">
    <citation type="submission" date="2021-06" db="EMBL/GenBank/DDBJ databases">
        <title>Caerostris extrusa draft genome.</title>
        <authorList>
            <person name="Kono N."/>
            <person name="Arakawa K."/>
        </authorList>
    </citation>
    <scope>NUCLEOTIDE SEQUENCE [LARGE SCALE GENOMIC DNA]</scope>
</reference>